<dbReference type="AlphaFoldDB" id="A0AAW5UJT6"/>
<accession>A0AAW5UJT6</accession>
<dbReference type="Proteomes" id="UP001208620">
    <property type="component" value="Unassembled WGS sequence"/>
</dbReference>
<comment type="caution">
    <text evidence="2">The sequence shown here is derived from an EMBL/GenBank/DDBJ whole genome shotgun (WGS) entry which is preliminary data.</text>
</comment>
<proteinExistence type="predicted"/>
<evidence type="ECO:0000313" key="3">
    <source>
        <dbReference type="Proteomes" id="UP001208620"/>
    </source>
</evidence>
<reference evidence="2" key="1">
    <citation type="submission" date="2022-11" db="EMBL/GenBank/DDBJ databases">
        <title>Genomic repertoires linked with pathogenic potency of arthritogenic Prevotella copri isolated from the gut of rheumatoid arthritis patients.</title>
        <authorList>
            <person name="Nii T."/>
            <person name="Maeda Y."/>
            <person name="Motooka D."/>
            <person name="Naito M."/>
            <person name="Matsumoto Y."/>
            <person name="Ogawa T."/>
            <person name="Oguro-Igashira E."/>
            <person name="Kishikawa T."/>
            <person name="Yamashita M."/>
            <person name="Koizumi S."/>
            <person name="Kurakawa T."/>
            <person name="Okumura R."/>
            <person name="Kayama H."/>
            <person name="Murakami M."/>
            <person name="Sakaguchi T."/>
            <person name="Das B."/>
            <person name="Nakamura S."/>
            <person name="Okada Y."/>
            <person name="Kumanogoh A."/>
            <person name="Takeda K."/>
        </authorList>
    </citation>
    <scope>NUCLEOTIDE SEQUENCE</scope>
    <source>
        <strain evidence="2">H105_2-2</strain>
    </source>
</reference>
<dbReference type="RefSeq" id="WP_264949539.1">
    <property type="nucleotide sequence ID" value="NZ_JAPDVB010000002.1"/>
</dbReference>
<feature type="signal peptide" evidence="1">
    <location>
        <begin position="1"/>
        <end position="19"/>
    </location>
</feature>
<feature type="chain" id="PRO_5044014740" evidence="1">
    <location>
        <begin position="20"/>
        <end position="182"/>
    </location>
</feature>
<gene>
    <name evidence="2" type="ORF">ONT01_13935</name>
</gene>
<dbReference type="EMBL" id="JAPDVD010000002">
    <property type="protein sequence ID" value="MCW4138846.1"/>
    <property type="molecule type" value="Genomic_DNA"/>
</dbReference>
<keyword evidence="1" id="KW-0732">Signal</keyword>
<evidence type="ECO:0000256" key="1">
    <source>
        <dbReference type="SAM" id="SignalP"/>
    </source>
</evidence>
<protein>
    <submittedName>
        <fullName evidence="2">Uncharacterized protein</fullName>
    </submittedName>
</protein>
<name>A0AAW5UJT6_9BACT</name>
<evidence type="ECO:0000313" key="2">
    <source>
        <dbReference type="EMBL" id="MCW4138846.1"/>
    </source>
</evidence>
<sequence length="182" mass="19897">MKNLMMAVVMLITCTTSMAQGIQEPEYIGQVALVQSDSSQVVLVKEEAEMKTKTSGFGYIPIPGSSLLNKGKTFLRVKGDTSPNKIAKGEVQLIVRVKDNNEDPKNSIGVFQFETKKKERRFTLAEVGLLSGMKATTSFNTVPYEAKKIGASSYMVTIVNLQPGEYGVTTADFTHISTFSVQ</sequence>
<organism evidence="2 3">
    <name type="scientific">Segatella copri</name>
    <dbReference type="NCBI Taxonomy" id="165179"/>
    <lineage>
        <taxon>Bacteria</taxon>
        <taxon>Pseudomonadati</taxon>
        <taxon>Bacteroidota</taxon>
        <taxon>Bacteroidia</taxon>
        <taxon>Bacteroidales</taxon>
        <taxon>Prevotellaceae</taxon>
        <taxon>Segatella</taxon>
    </lineage>
</organism>